<dbReference type="GO" id="GO:0032259">
    <property type="term" value="P:methylation"/>
    <property type="evidence" value="ECO:0007669"/>
    <property type="project" value="UniProtKB-KW"/>
</dbReference>
<evidence type="ECO:0000313" key="2">
    <source>
        <dbReference type="EMBL" id="CAL4803759.1"/>
    </source>
</evidence>
<keyword evidence="3" id="KW-1185">Reference proteome</keyword>
<dbReference type="SUPFAM" id="SSF53335">
    <property type="entry name" value="S-adenosyl-L-methionine-dependent methyltransferases"/>
    <property type="match status" value="1"/>
</dbReference>
<accession>A0A9P1DTK7</accession>
<evidence type="ECO:0000313" key="1">
    <source>
        <dbReference type="EMBL" id="CAI4016447.1"/>
    </source>
</evidence>
<dbReference type="InterPro" id="IPR029063">
    <property type="entry name" value="SAM-dependent_MTases_sf"/>
</dbReference>
<gene>
    <name evidence="1" type="ORF">C1SCF055_LOCUS41190</name>
</gene>
<sequence length="249" mass="27233">MHAMQADKEHHFDEFAGEKEHQFQGSGRNLIIRTYEDFMQNAIGGVVTRASKDLARWATEVPKDWHGCQTVELGSGCGLVSSALLRMGAHIVATDLAEILPHLEYNISLNAYSGCDEWHVQALNWDSSSDRAALRSKLGSSGADAIFAANCVYTRDTVGMFLKTLKALSGPDTLALMCGVPVPPAMLQDGETSIVDAFLSACPRFFDSYLLEVPGSLEDDEDEPRESKYSPLALQLARPHGLRVSATWT</sequence>
<dbReference type="Proteomes" id="UP001152797">
    <property type="component" value="Unassembled WGS sequence"/>
</dbReference>
<dbReference type="AlphaFoldDB" id="A0A9P1DTK7"/>
<keyword evidence="2" id="KW-0489">Methyltransferase</keyword>
<dbReference type="InterPro" id="IPR019410">
    <property type="entry name" value="Methyltransf_16"/>
</dbReference>
<dbReference type="EMBL" id="CAMXCT010006585">
    <property type="protein sequence ID" value="CAI4016447.1"/>
    <property type="molecule type" value="Genomic_DNA"/>
</dbReference>
<protein>
    <submittedName>
        <fullName evidence="2">Protein-lysine methyltransferase METTL21E (Methyltransferase-like protein 21E)</fullName>
    </submittedName>
</protein>
<name>A0A9P1DTK7_9DINO</name>
<proteinExistence type="predicted"/>
<keyword evidence="2" id="KW-0808">Transferase</keyword>
<dbReference type="EMBL" id="CAMXCT030006585">
    <property type="protein sequence ID" value="CAL4803759.1"/>
    <property type="molecule type" value="Genomic_DNA"/>
</dbReference>
<dbReference type="PANTHER" id="PTHR14614">
    <property type="entry name" value="HEPATOCELLULAR CARCINOMA-ASSOCIATED ANTIGEN"/>
    <property type="match status" value="1"/>
</dbReference>
<evidence type="ECO:0000313" key="3">
    <source>
        <dbReference type="Proteomes" id="UP001152797"/>
    </source>
</evidence>
<dbReference type="GO" id="GO:0008168">
    <property type="term" value="F:methyltransferase activity"/>
    <property type="evidence" value="ECO:0007669"/>
    <property type="project" value="UniProtKB-KW"/>
</dbReference>
<dbReference type="PANTHER" id="PTHR14614:SF132">
    <property type="entry name" value="PROTEIN-LYSINE METHYLTRANSFERASE C42C1.13"/>
    <property type="match status" value="1"/>
</dbReference>
<reference evidence="1" key="1">
    <citation type="submission" date="2022-10" db="EMBL/GenBank/DDBJ databases">
        <authorList>
            <person name="Chen Y."/>
            <person name="Dougan E. K."/>
            <person name="Chan C."/>
            <person name="Rhodes N."/>
            <person name="Thang M."/>
        </authorList>
    </citation>
    <scope>NUCLEOTIDE SEQUENCE</scope>
</reference>
<comment type="caution">
    <text evidence="1">The sequence shown here is derived from an EMBL/GenBank/DDBJ whole genome shotgun (WGS) entry which is preliminary data.</text>
</comment>
<dbReference type="Gene3D" id="3.40.50.150">
    <property type="entry name" value="Vaccinia Virus protein VP39"/>
    <property type="match status" value="1"/>
</dbReference>
<dbReference type="EMBL" id="CAMXCT020006585">
    <property type="protein sequence ID" value="CAL1169822.1"/>
    <property type="molecule type" value="Genomic_DNA"/>
</dbReference>
<reference evidence="2 3" key="2">
    <citation type="submission" date="2024-05" db="EMBL/GenBank/DDBJ databases">
        <authorList>
            <person name="Chen Y."/>
            <person name="Shah S."/>
            <person name="Dougan E. K."/>
            <person name="Thang M."/>
            <person name="Chan C."/>
        </authorList>
    </citation>
    <scope>NUCLEOTIDE SEQUENCE [LARGE SCALE GENOMIC DNA]</scope>
</reference>
<dbReference type="Pfam" id="PF10294">
    <property type="entry name" value="Methyltransf_16"/>
    <property type="match status" value="1"/>
</dbReference>
<organism evidence="1">
    <name type="scientific">Cladocopium goreaui</name>
    <dbReference type="NCBI Taxonomy" id="2562237"/>
    <lineage>
        <taxon>Eukaryota</taxon>
        <taxon>Sar</taxon>
        <taxon>Alveolata</taxon>
        <taxon>Dinophyceae</taxon>
        <taxon>Suessiales</taxon>
        <taxon>Symbiodiniaceae</taxon>
        <taxon>Cladocopium</taxon>
    </lineage>
</organism>
<dbReference type="OrthoDB" id="413520at2759"/>